<evidence type="ECO:0000313" key="2">
    <source>
        <dbReference type="Proteomes" id="UP000737018"/>
    </source>
</evidence>
<comment type="caution">
    <text evidence="1">The sequence shown here is derived from an EMBL/GenBank/DDBJ whole genome shotgun (WGS) entry which is preliminary data.</text>
</comment>
<evidence type="ECO:0000313" key="1">
    <source>
        <dbReference type="EMBL" id="KAF3968053.1"/>
    </source>
</evidence>
<keyword evidence="2" id="KW-1185">Reference proteome</keyword>
<sequence length="69" mass="8279">MPEKYHRPWCPGKQVLMLYPPPSTCKEQCWREPNKSFSMRSYNFLQKSFFVSELHPLHIDQKIENAPLL</sequence>
<reference evidence="1" key="1">
    <citation type="submission" date="2020-03" db="EMBL/GenBank/DDBJ databases">
        <title>Castanea mollissima Vanexum genome sequencing.</title>
        <authorList>
            <person name="Staton M."/>
        </authorList>
    </citation>
    <scope>NUCLEOTIDE SEQUENCE</scope>
    <source>
        <tissue evidence="1">Leaf</tissue>
    </source>
</reference>
<organism evidence="1 2">
    <name type="scientific">Castanea mollissima</name>
    <name type="common">Chinese chestnut</name>
    <dbReference type="NCBI Taxonomy" id="60419"/>
    <lineage>
        <taxon>Eukaryota</taxon>
        <taxon>Viridiplantae</taxon>
        <taxon>Streptophyta</taxon>
        <taxon>Embryophyta</taxon>
        <taxon>Tracheophyta</taxon>
        <taxon>Spermatophyta</taxon>
        <taxon>Magnoliopsida</taxon>
        <taxon>eudicotyledons</taxon>
        <taxon>Gunneridae</taxon>
        <taxon>Pentapetalae</taxon>
        <taxon>rosids</taxon>
        <taxon>fabids</taxon>
        <taxon>Fagales</taxon>
        <taxon>Fagaceae</taxon>
        <taxon>Castanea</taxon>
    </lineage>
</organism>
<dbReference type="AlphaFoldDB" id="A0A8J4VPP2"/>
<accession>A0A8J4VPP2</accession>
<gene>
    <name evidence="1" type="ORF">CMV_008022</name>
</gene>
<dbReference type="EMBL" id="JRKL02000818">
    <property type="protein sequence ID" value="KAF3968053.1"/>
    <property type="molecule type" value="Genomic_DNA"/>
</dbReference>
<proteinExistence type="predicted"/>
<protein>
    <submittedName>
        <fullName evidence="1">Uncharacterized protein</fullName>
    </submittedName>
</protein>
<dbReference type="Proteomes" id="UP000737018">
    <property type="component" value="Unassembled WGS sequence"/>
</dbReference>
<name>A0A8J4VPP2_9ROSI</name>